<comment type="caution">
    <text evidence="10">The sequence shown here is derived from an EMBL/GenBank/DDBJ whole genome shotgun (WGS) entry which is preliminary data.</text>
</comment>
<dbReference type="PANTHER" id="PTHR30069:SF29">
    <property type="entry name" value="HEMOGLOBIN AND HEMOGLOBIN-HAPTOGLOBIN-BINDING PROTEIN 1-RELATED"/>
    <property type="match status" value="1"/>
</dbReference>
<feature type="non-terminal residue" evidence="10">
    <location>
        <position position="1"/>
    </location>
</feature>
<evidence type="ECO:0000256" key="7">
    <source>
        <dbReference type="ARBA" id="ARBA00023170"/>
    </source>
</evidence>
<dbReference type="AlphaFoldDB" id="A0A0F9A463"/>
<keyword evidence="5" id="KW-0798">TonB box</keyword>
<evidence type="ECO:0000313" key="10">
    <source>
        <dbReference type="EMBL" id="KKK66956.1"/>
    </source>
</evidence>
<evidence type="ECO:0000256" key="1">
    <source>
        <dbReference type="ARBA" id="ARBA00004571"/>
    </source>
</evidence>
<gene>
    <name evidence="10" type="ORF">LCGC14_2958880</name>
</gene>
<dbReference type="InterPro" id="IPR039426">
    <property type="entry name" value="TonB-dep_rcpt-like"/>
</dbReference>
<dbReference type="Pfam" id="PF00593">
    <property type="entry name" value="TonB_dep_Rec_b-barrel"/>
    <property type="match status" value="1"/>
</dbReference>
<evidence type="ECO:0000256" key="2">
    <source>
        <dbReference type="ARBA" id="ARBA00022448"/>
    </source>
</evidence>
<keyword evidence="4" id="KW-0732">Signal</keyword>
<dbReference type="GO" id="GO:0015344">
    <property type="term" value="F:siderophore uptake transmembrane transporter activity"/>
    <property type="evidence" value="ECO:0007669"/>
    <property type="project" value="TreeGrafter"/>
</dbReference>
<evidence type="ECO:0000256" key="8">
    <source>
        <dbReference type="ARBA" id="ARBA00023237"/>
    </source>
</evidence>
<evidence type="ECO:0000256" key="4">
    <source>
        <dbReference type="ARBA" id="ARBA00022729"/>
    </source>
</evidence>
<proteinExistence type="predicted"/>
<organism evidence="10">
    <name type="scientific">marine sediment metagenome</name>
    <dbReference type="NCBI Taxonomy" id="412755"/>
    <lineage>
        <taxon>unclassified sequences</taxon>
        <taxon>metagenomes</taxon>
        <taxon>ecological metagenomes</taxon>
    </lineage>
</organism>
<reference evidence="10" key="1">
    <citation type="journal article" date="2015" name="Nature">
        <title>Complex archaea that bridge the gap between prokaryotes and eukaryotes.</title>
        <authorList>
            <person name="Spang A."/>
            <person name="Saw J.H."/>
            <person name="Jorgensen S.L."/>
            <person name="Zaremba-Niedzwiedzka K."/>
            <person name="Martijn J."/>
            <person name="Lind A.E."/>
            <person name="van Eijk R."/>
            <person name="Schleper C."/>
            <person name="Guy L."/>
            <person name="Ettema T.J."/>
        </authorList>
    </citation>
    <scope>NUCLEOTIDE SEQUENCE</scope>
</reference>
<keyword evidence="6" id="KW-0472">Membrane</keyword>
<protein>
    <recommendedName>
        <fullName evidence="9">TonB-dependent receptor-like beta-barrel domain-containing protein</fullName>
    </recommendedName>
</protein>
<dbReference type="InterPro" id="IPR000531">
    <property type="entry name" value="Beta-barrel_TonB"/>
</dbReference>
<evidence type="ECO:0000256" key="3">
    <source>
        <dbReference type="ARBA" id="ARBA00022692"/>
    </source>
</evidence>
<evidence type="ECO:0000259" key="9">
    <source>
        <dbReference type="Pfam" id="PF00593"/>
    </source>
</evidence>
<accession>A0A0F9A463</accession>
<name>A0A0F9A463_9ZZZZ</name>
<dbReference type="PROSITE" id="PS52016">
    <property type="entry name" value="TONB_DEPENDENT_REC_3"/>
    <property type="match status" value="1"/>
</dbReference>
<keyword evidence="3" id="KW-0812">Transmembrane</keyword>
<dbReference type="EMBL" id="LAZR01059834">
    <property type="protein sequence ID" value="KKK66956.1"/>
    <property type="molecule type" value="Genomic_DNA"/>
</dbReference>
<sequence length="222" mass="25748">NKERSYKASVSLEGSAGDFSFGLNPFYNKIDDFIILEPDAIEQTTRGAFPVYEYRQVDAHLYGIDVNAKYRFDAHFDLDGSFSYVNGQDLTRNRPLIDMPAPNWTNTLTYTNAKLNNLTLGLRSQSVFRQTRYPDNDFNVPVLQDNGETIDQTVQISEPPAGYNLFHFTSSIDFKVAEQSNLTLGFYVDNILDTNYREYLNRQRYYVDDLGRNFRIQLKFNY</sequence>
<dbReference type="GO" id="GO:0009279">
    <property type="term" value="C:cell outer membrane"/>
    <property type="evidence" value="ECO:0007669"/>
    <property type="project" value="UniProtKB-SubCell"/>
</dbReference>
<keyword evidence="8" id="KW-0998">Cell outer membrane</keyword>
<keyword evidence="2" id="KW-0813">Transport</keyword>
<dbReference type="PANTHER" id="PTHR30069">
    <property type="entry name" value="TONB-DEPENDENT OUTER MEMBRANE RECEPTOR"/>
    <property type="match status" value="1"/>
</dbReference>
<evidence type="ECO:0000256" key="5">
    <source>
        <dbReference type="ARBA" id="ARBA00023077"/>
    </source>
</evidence>
<dbReference type="SUPFAM" id="SSF56935">
    <property type="entry name" value="Porins"/>
    <property type="match status" value="1"/>
</dbReference>
<dbReference type="InterPro" id="IPR036942">
    <property type="entry name" value="Beta-barrel_TonB_sf"/>
</dbReference>
<dbReference type="GO" id="GO:0044718">
    <property type="term" value="P:siderophore transmembrane transport"/>
    <property type="evidence" value="ECO:0007669"/>
    <property type="project" value="TreeGrafter"/>
</dbReference>
<feature type="domain" description="TonB-dependent receptor-like beta-barrel" evidence="9">
    <location>
        <begin position="3"/>
        <end position="191"/>
    </location>
</feature>
<keyword evidence="7" id="KW-0675">Receptor</keyword>
<dbReference type="Gene3D" id="2.40.170.20">
    <property type="entry name" value="TonB-dependent receptor, beta-barrel domain"/>
    <property type="match status" value="1"/>
</dbReference>
<evidence type="ECO:0000256" key="6">
    <source>
        <dbReference type="ARBA" id="ARBA00023136"/>
    </source>
</evidence>
<comment type="subcellular location">
    <subcellularLocation>
        <location evidence="1">Cell outer membrane</location>
        <topology evidence="1">Multi-pass membrane protein</topology>
    </subcellularLocation>
</comment>